<feature type="compositionally biased region" description="Polar residues" evidence="7">
    <location>
        <begin position="16"/>
        <end position="26"/>
    </location>
</feature>
<comment type="caution">
    <text evidence="9">The sequence shown here is derived from an EMBL/GenBank/DDBJ whole genome shotgun (WGS) entry which is preliminary data.</text>
</comment>
<dbReference type="InterPro" id="IPR036188">
    <property type="entry name" value="FAD/NAD-bd_sf"/>
</dbReference>
<dbReference type="InterPro" id="IPR050493">
    <property type="entry name" value="FAD-dep_Monooxygenase_BioMet"/>
</dbReference>
<evidence type="ECO:0000256" key="2">
    <source>
        <dbReference type="ARBA" id="ARBA00007992"/>
    </source>
</evidence>
<dbReference type="VEuPathDB" id="FungiDB:SAPIO_CDS7390"/>
<dbReference type="GO" id="GO:0071949">
    <property type="term" value="F:FAD binding"/>
    <property type="evidence" value="ECO:0007669"/>
    <property type="project" value="InterPro"/>
</dbReference>
<dbReference type="Gene3D" id="3.50.50.60">
    <property type="entry name" value="FAD/NAD(P)-binding domain"/>
    <property type="match status" value="1"/>
</dbReference>
<dbReference type="PRINTS" id="PR00420">
    <property type="entry name" value="RNGMNOXGNASE"/>
</dbReference>
<accession>A0A084G1T3</accession>
<comment type="cofactor">
    <cofactor evidence="1">
        <name>FAD</name>
        <dbReference type="ChEBI" id="CHEBI:57692"/>
    </cofactor>
</comment>
<evidence type="ECO:0000256" key="5">
    <source>
        <dbReference type="ARBA" id="ARBA00023002"/>
    </source>
</evidence>
<dbReference type="GeneID" id="27726462"/>
<keyword evidence="3" id="KW-0285">Flavoprotein</keyword>
<dbReference type="OrthoDB" id="16820at2759"/>
<evidence type="ECO:0000256" key="4">
    <source>
        <dbReference type="ARBA" id="ARBA00022827"/>
    </source>
</evidence>
<dbReference type="PANTHER" id="PTHR13789:SF315">
    <property type="entry name" value="FAD-DEPENDENT MONOOXYGENASE MDPD"/>
    <property type="match status" value="1"/>
</dbReference>
<evidence type="ECO:0000256" key="1">
    <source>
        <dbReference type="ARBA" id="ARBA00001974"/>
    </source>
</evidence>
<dbReference type="AlphaFoldDB" id="A0A084G1T3"/>
<dbReference type="Proteomes" id="UP000028545">
    <property type="component" value="Unassembled WGS sequence"/>
</dbReference>
<dbReference type="SUPFAM" id="SSF51905">
    <property type="entry name" value="FAD/NAD(P)-binding domain"/>
    <property type="match status" value="1"/>
</dbReference>
<dbReference type="HOGENOM" id="CLU_009665_19_1_1"/>
<dbReference type="PANTHER" id="PTHR13789">
    <property type="entry name" value="MONOOXYGENASE"/>
    <property type="match status" value="1"/>
</dbReference>
<comment type="similarity">
    <text evidence="2">Belongs to the paxM FAD-dependent monooxygenase family.</text>
</comment>
<evidence type="ECO:0000256" key="3">
    <source>
        <dbReference type="ARBA" id="ARBA00022630"/>
    </source>
</evidence>
<feature type="domain" description="FAD-binding" evidence="8">
    <location>
        <begin position="115"/>
        <end position="322"/>
    </location>
</feature>
<dbReference type="OMA" id="RVSCLQK"/>
<dbReference type="InterPro" id="IPR002938">
    <property type="entry name" value="FAD-bd"/>
</dbReference>
<organism evidence="9 10">
    <name type="scientific">Pseudallescheria apiosperma</name>
    <name type="common">Scedosporium apiospermum</name>
    <dbReference type="NCBI Taxonomy" id="563466"/>
    <lineage>
        <taxon>Eukaryota</taxon>
        <taxon>Fungi</taxon>
        <taxon>Dikarya</taxon>
        <taxon>Ascomycota</taxon>
        <taxon>Pezizomycotina</taxon>
        <taxon>Sordariomycetes</taxon>
        <taxon>Hypocreomycetidae</taxon>
        <taxon>Microascales</taxon>
        <taxon>Microascaceae</taxon>
        <taxon>Scedosporium</taxon>
    </lineage>
</organism>
<keyword evidence="10" id="KW-1185">Reference proteome</keyword>
<evidence type="ECO:0000313" key="10">
    <source>
        <dbReference type="Proteomes" id="UP000028545"/>
    </source>
</evidence>
<evidence type="ECO:0000256" key="7">
    <source>
        <dbReference type="SAM" id="MobiDB-lite"/>
    </source>
</evidence>
<evidence type="ECO:0000313" key="9">
    <source>
        <dbReference type="EMBL" id="KEZ41295.1"/>
    </source>
</evidence>
<keyword evidence="5" id="KW-0560">Oxidoreductase</keyword>
<dbReference type="RefSeq" id="XP_016641094.1">
    <property type="nucleotide sequence ID" value="XM_016789267.1"/>
</dbReference>
<sequence length="442" mass="48970">MGIELKQPDSAHLPHTNGSSGTLPERSSPTGIAVLIVGGGVAGLLAGLECWRQGHERWPDMAKENDRISYEMWISWHKINGDLISGPAPFRPNAQKKDGPEGPNTLQTAKIYRHSRPTMHKMLADQVERVGLTVEYGKHVTQYQEDPDSSKAYVILENNEKIEADLVVAADGIGSKSYSITLGRQVPARPTGFSIYRALLPIDQALVDPVIDEKFPLLENGMSSTQLWMGIESWSNKVGPEVVLQTTATIDGWPDFADRLIKATAKDQIHDFKLMWREPQPCWVSPGGRVVQIGDAAHSFLPSSGNGATQGMEDAVSLAACLRLAGKDNVPWATRVHNKLRFERVSCLQMLGVLNHEMRNRSANADASQTKPIGILGSWIWKHDPEHYAIENYEKALRHLTSGSEFLNTNVPPGHVYQPWTIDEILKAKETGREIVLDGDWD</sequence>
<protein>
    <recommendedName>
        <fullName evidence="8">FAD-binding domain-containing protein</fullName>
    </recommendedName>
</protein>
<feature type="region of interest" description="Disordered" evidence="7">
    <location>
        <begin position="1"/>
        <end position="26"/>
    </location>
</feature>
<keyword evidence="6" id="KW-0503">Monooxygenase</keyword>
<gene>
    <name evidence="9" type="ORF">SAPIO_CDS7390</name>
</gene>
<reference evidence="9 10" key="1">
    <citation type="journal article" date="2014" name="Genome Announc.">
        <title>Draft genome sequence of the pathogenic fungus Scedosporium apiospermum.</title>
        <authorList>
            <person name="Vandeputte P."/>
            <person name="Ghamrawi S."/>
            <person name="Rechenmann M."/>
            <person name="Iltis A."/>
            <person name="Giraud S."/>
            <person name="Fleury M."/>
            <person name="Thornton C."/>
            <person name="Delhaes L."/>
            <person name="Meyer W."/>
            <person name="Papon N."/>
            <person name="Bouchara J.P."/>
        </authorList>
    </citation>
    <scope>NUCLEOTIDE SEQUENCE [LARGE SCALE GENOMIC DNA]</scope>
    <source>
        <strain evidence="9 10">IHEM 14462</strain>
    </source>
</reference>
<evidence type="ECO:0000256" key="6">
    <source>
        <dbReference type="ARBA" id="ARBA00023033"/>
    </source>
</evidence>
<keyword evidence="4" id="KW-0274">FAD</keyword>
<evidence type="ECO:0000259" key="8">
    <source>
        <dbReference type="Pfam" id="PF01494"/>
    </source>
</evidence>
<dbReference type="EMBL" id="JOWA01000110">
    <property type="protein sequence ID" value="KEZ41295.1"/>
    <property type="molecule type" value="Genomic_DNA"/>
</dbReference>
<dbReference type="Pfam" id="PF01494">
    <property type="entry name" value="FAD_binding_3"/>
    <property type="match status" value="1"/>
</dbReference>
<name>A0A084G1T3_PSEDA</name>
<dbReference type="GO" id="GO:0004497">
    <property type="term" value="F:monooxygenase activity"/>
    <property type="evidence" value="ECO:0007669"/>
    <property type="project" value="UniProtKB-KW"/>
</dbReference>
<proteinExistence type="inferred from homology"/>
<dbReference type="KEGG" id="sapo:SAPIO_CDS7390"/>